<protein>
    <recommendedName>
        <fullName evidence="1">Integrase catalytic domain-containing protein</fullName>
    </recommendedName>
</protein>
<dbReference type="RefSeq" id="WP_087584147.1">
    <property type="nucleotide sequence ID" value="NZ_CABMKR010000003.1"/>
</dbReference>
<dbReference type="Proteomes" id="UP000195967">
    <property type="component" value="Unassembled WGS sequence"/>
</dbReference>
<dbReference type="InterPro" id="IPR015378">
    <property type="entry name" value="Transposase-like_Mu_C"/>
</dbReference>
<name>A0A1Y5MUR5_9BACT</name>
<dbReference type="Pfam" id="PF13518">
    <property type="entry name" value="HTH_28"/>
    <property type="match status" value="1"/>
</dbReference>
<dbReference type="InterPro" id="IPR012337">
    <property type="entry name" value="RNaseH-like_sf"/>
</dbReference>
<organism evidence="2 3">
    <name type="scientific">Campylobacter concisus</name>
    <dbReference type="NCBI Taxonomy" id="199"/>
    <lineage>
        <taxon>Bacteria</taxon>
        <taxon>Pseudomonadati</taxon>
        <taxon>Campylobacterota</taxon>
        <taxon>Epsilonproteobacteria</taxon>
        <taxon>Campylobacterales</taxon>
        <taxon>Campylobacteraceae</taxon>
        <taxon>Campylobacter</taxon>
    </lineage>
</organism>
<dbReference type="Pfam" id="PF00665">
    <property type="entry name" value="rve"/>
    <property type="match status" value="1"/>
</dbReference>
<dbReference type="GO" id="GO:0015074">
    <property type="term" value="P:DNA integration"/>
    <property type="evidence" value="ECO:0007669"/>
    <property type="project" value="InterPro"/>
</dbReference>
<dbReference type="InterPro" id="IPR055247">
    <property type="entry name" value="InsJ-like_HTH"/>
</dbReference>
<dbReference type="InterPro" id="IPR010921">
    <property type="entry name" value="Trp_repressor/repl_initiator"/>
</dbReference>
<reference evidence="2 3" key="1">
    <citation type="submission" date="2017-04" db="EMBL/GenBank/DDBJ databases">
        <title>Complete genome of Campylobacter concisus ATCC 33237T and draft genomes for an additional eight well characterized C. concisus strains.</title>
        <authorList>
            <person name="Cornelius A.J."/>
            <person name="Miller W.G."/>
            <person name="Lastovica A.J."/>
            <person name="On S.L."/>
            <person name="French N.P."/>
            <person name="Vandenberg O."/>
            <person name="Biggs P.J."/>
        </authorList>
    </citation>
    <scope>NUCLEOTIDE SEQUENCE [LARGE SCALE GENOMIC DNA]</scope>
    <source>
        <strain evidence="2 3">Lasto28.99</strain>
    </source>
</reference>
<accession>A0A1Y5MUR5</accession>
<comment type="caution">
    <text evidence="2">The sequence shown here is derived from an EMBL/GenBank/DDBJ whole genome shotgun (WGS) entry which is preliminary data.</text>
</comment>
<dbReference type="SUPFAM" id="SSF48295">
    <property type="entry name" value="TrpR-like"/>
    <property type="match status" value="1"/>
</dbReference>
<sequence>MIYVETAVAAEIFGIHPRALANSINRGSAKYPFIKISDAGIRSRGGAKLLFAVEIADIDAAIKSGKADKDVCVYIEDGSEQSGFRQMKFSEIKGGSKNKESASDGKKENLSREYAVLDDGEKEEINEKIKVLKEYEEAKKQGVSCKKFCEDSGISEANLFRWQKAYKEKGAAALIDKRGKHRKNASVLEEWMKEFILENFRAYGAGGLNITELYRRLHQEYFRRRGEVHNYPKFLTGKIKPLFDAGVIKRYLDGYYAINKLEYIMITKGEDKAKSYFQPALGDQGEMITRRNQCWQIDSSPLDVMVRDGEKGEAIRANILSIVDVYSGRCVASIERKSNALGLVRLMWKALSKLGKPDYIKGDNGKDYLSDQFQHLLNGLNIDYDRAIAYSGDEKGFVERHFGVMQHAGISQTPGYIGFNLAMREAIEQRTPKKDRSAKDELGLVKKTNLKYLLTLDQVRVKFEAEVLKWDIMSVGRKKSSPMDRWNSDTTPLKGVRKEEFMLHAGGLESRTVGKKGISYDAREFGSPFLPAVKTPVLVSENIDDVSSIFVFDLEGNFICEANDKEICPMSAETYKAVKKVFKDDMKAIRAVIKRAEFSEFTRLNVNYDLEVMLEAHKEALKPENFNYEDDDKIETLKETIKRQKEVNNIINAGFDYDKLNEFTAERTTKKKFSVDDAIEIASGE</sequence>
<proteinExistence type="predicted"/>
<dbReference type="InterPro" id="IPR036388">
    <property type="entry name" value="WH-like_DNA-bd_sf"/>
</dbReference>
<dbReference type="AlphaFoldDB" id="A0A1Y5MUR5"/>
<dbReference type="EMBL" id="NDYO01000003">
    <property type="protein sequence ID" value="OUT12288.1"/>
    <property type="molecule type" value="Genomic_DNA"/>
</dbReference>
<evidence type="ECO:0000313" key="3">
    <source>
        <dbReference type="Proteomes" id="UP000195967"/>
    </source>
</evidence>
<dbReference type="Pfam" id="PF09299">
    <property type="entry name" value="Mu-transpos_C"/>
    <property type="match status" value="1"/>
</dbReference>
<feature type="domain" description="Integrase catalytic" evidence="1">
    <location>
        <begin position="275"/>
        <end position="406"/>
    </location>
</feature>
<gene>
    <name evidence="2" type="ORF">B9N62_01980</name>
</gene>
<dbReference type="Gene3D" id="3.30.420.10">
    <property type="entry name" value="Ribonuclease H-like superfamily/Ribonuclease H"/>
    <property type="match status" value="1"/>
</dbReference>
<dbReference type="SUPFAM" id="SSF53098">
    <property type="entry name" value="Ribonuclease H-like"/>
    <property type="match status" value="1"/>
</dbReference>
<dbReference type="InterPro" id="IPR001584">
    <property type="entry name" value="Integrase_cat-core"/>
</dbReference>
<evidence type="ECO:0000259" key="1">
    <source>
        <dbReference type="PROSITE" id="PS50994"/>
    </source>
</evidence>
<evidence type="ECO:0000313" key="2">
    <source>
        <dbReference type="EMBL" id="OUT12288.1"/>
    </source>
</evidence>
<dbReference type="PROSITE" id="PS50994">
    <property type="entry name" value="INTEGRASE"/>
    <property type="match status" value="1"/>
</dbReference>
<dbReference type="Gene3D" id="1.10.10.10">
    <property type="entry name" value="Winged helix-like DNA-binding domain superfamily/Winged helix DNA-binding domain"/>
    <property type="match status" value="1"/>
</dbReference>
<dbReference type="InterPro" id="IPR036397">
    <property type="entry name" value="RNaseH_sf"/>
</dbReference>
<dbReference type="GO" id="GO:0043565">
    <property type="term" value="F:sequence-specific DNA binding"/>
    <property type="evidence" value="ECO:0007669"/>
    <property type="project" value="InterPro"/>
</dbReference>